<dbReference type="SUPFAM" id="SSF75169">
    <property type="entry name" value="DsrEFH-like"/>
    <property type="match status" value="1"/>
</dbReference>
<proteinExistence type="predicted"/>
<dbReference type="EMBL" id="JH719392">
    <property type="protein sequence ID" value="EJC85783.1"/>
    <property type="molecule type" value="Genomic_DNA"/>
</dbReference>
<dbReference type="Gene3D" id="3.40.1260.10">
    <property type="entry name" value="DsrEFH-like"/>
    <property type="match status" value="1"/>
</dbReference>
<organism evidence="1">
    <name type="scientific">Rhizobium leguminosarum bv. trifolii WSM2297</name>
    <dbReference type="NCBI Taxonomy" id="754762"/>
    <lineage>
        <taxon>Bacteria</taxon>
        <taxon>Pseudomonadati</taxon>
        <taxon>Pseudomonadota</taxon>
        <taxon>Alphaproteobacteria</taxon>
        <taxon>Hyphomicrobiales</taxon>
        <taxon>Rhizobiaceae</taxon>
        <taxon>Rhizobium/Agrobacterium group</taxon>
        <taxon>Rhizobium</taxon>
    </lineage>
</organism>
<dbReference type="Proteomes" id="UP000005732">
    <property type="component" value="Unassembled WGS sequence"/>
</dbReference>
<dbReference type="HOGENOM" id="CLU_132133_0_0_5"/>
<gene>
    <name evidence="1" type="ORF">Rleg4DRAFT_7213</name>
    <name evidence="2" type="ORF">Rleg4DRAFT_7678</name>
</gene>
<evidence type="ECO:0000313" key="1">
    <source>
        <dbReference type="EMBL" id="EJC85333.1"/>
    </source>
</evidence>
<dbReference type="EMBL" id="JH719392">
    <property type="protein sequence ID" value="EJC85333.1"/>
    <property type="molecule type" value="Genomic_DNA"/>
</dbReference>
<name>J0WIN7_RHILT</name>
<protein>
    <submittedName>
        <fullName evidence="1">DsrE/DsrF-like family protein</fullName>
    </submittedName>
</protein>
<dbReference type="Pfam" id="PF02635">
    <property type="entry name" value="DsrE"/>
    <property type="match status" value="1"/>
</dbReference>
<dbReference type="OrthoDB" id="14053at2"/>
<accession>J0WIN7</accession>
<dbReference type="InterPro" id="IPR003787">
    <property type="entry name" value="Sulphur_relay_DsrE/F-like"/>
</dbReference>
<reference evidence="1" key="1">
    <citation type="submission" date="2012-02" db="EMBL/GenBank/DDBJ databases">
        <title>Improved High-Quality Draft Sequence of Rhizobium leguminosarum bv. trifolii WSM2297.</title>
        <authorList>
            <consortium name="US DOE Joint Genome Institute"/>
            <person name="Lucas S."/>
            <person name="Han J."/>
            <person name="Lapidus A."/>
            <person name="Cheng J.-F."/>
            <person name="Goodwin L."/>
            <person name="Pitluck S."/>
            <person name="Peters L."/>
            <person name="Ovchinnikova G."/>
            <person name="Zhang X."/>
            <person name="Detter J.C."/>
            <person name="Han C."/>
            <person name="Tapia R."/>
            <person name="Land M."/>
            <person name="Hauser L."/>
            <person name="Kyrpides N."/>
            <person name="Ivanova N."/>
            <person name="Pagani I."/>
            <person name="Brau L."/>
            <person name="Yates R."/>
            <person name="O'Hara G."/>
            <person name="Rui T."/>
            <person name="Howieson J."/>
            <person name="Reeve W."/>
            <person name="Woyke T."/>
        </authorList>
    </citation>
    <scope>NUCLEOTIDE SEQUENCE [LARGE SCALE GENOMIC DNA]</scope>
    <source>
        <strain evidence="1">WSM2297</strain>
    </source>
</reference>
<evidence type="ECO:0000313" key="2">
    <source>
        <dbReference type="EMBL" id="EJC85783.1"/>
    </source>
</evidence>
<dbReference type="AlphaFoldDB" id="J0WIN7"/>
<sequence>MSETKSALFIDIPVELREVKSVHSIGGLEFEGDLPAALFHLQLITTDIANWKASSEVVVVFHTNAGHVTLDDEAYNSSRNIATGNPYKKLVADLMDIGVKVELCGATARVNGWGNANLLPGIKVNLDAMARTIQLVQQGFVKITE</sequence>
<dbReference type="InterPro" id="IPR027396">
    <property type="entry name" value="DsrEFH-like"/>
</dbReference>
<dbReference type="RefSeq" id="WP_003574567.1">
    <property type="nucleotide sequence ID" value="NZ_JH719392.1"/>
</dbReference>